<evidence type="ECO:0000313" key="5">
    <source>
        <dbReference type="Proteomes" id="UP001295423"/>
    </source>
</evidence>
<keyword evidence="5" id="KW-1185">Reference proteome</keyword>
<name>A0AAD2FWR6_9STRA</name>
<evidence type="ECO:0000256" key="1">
    <source>
        <dbReference type="PROSITE-ProRule" id="PRU00047"/>
    </source>
</evidence>
<evidence type="ECO:0000313" key="4">
    <source>
        <dbReference type="EMBL" id="CAJ1954057.1"/>
    </source>
</evidence>
<organism evidence="4 5">
    <name type="scientific">Cylindrotheca closterium</name>
    <dbReference type="NCBI Taxonomy" id="2856"/>
    <lineage>
        <taxon>Eukaryota</taxon>
        <taxon>Sar</taxon>
        <taxon>Stramenopiles</taxon>
        <taxon>Ochrophyta</taxon>
        <taxon>Bacillariophyta</taxon>
        <taxon>Bacillariophyceae</taxon>
        <taxon>Bacillariophycidae</taxon>
        <taxon>Bacillariales</taxon>
        <taxon>Bacillariaceae</taxon>
        <taxon>Cylindrotheca</taxon>
    </lineage>
</organism>
<dbReference type="AlphaFoldDB" id="A0AAD2FWR6"/>
<gene>
    <name evidence="4" type="ORF">CYCCA115_LOCUS14652</name>
</gene>
<proteinExistence type="predicted"/>
<feature type="compositionally biased region" description="Low complexity" evidence="2">
    <location>
        <begin position="980"/>
        <end position="1016"/>
    </location>
</feature>
<dbReference type="Proteomes" id="UP001295423">
    <property type="component" value="Unassembled WGS sequence"/>
</dbReference>
<accession>A0AAD2FWR6</accession>
<feature type="compositionally biased region" description="Basic and acidic residues" evidence="2">
    <location>
        <begin position="483"/>
        <end position="495"/>
    </location>
</feature>
<dbReference type="PROSITE" id="PS50158">
    <property type="entry name" value="ZF_CCHC"/>
    <property type="match status" value="1"/>
</dbReference>
<sequence>MKKSADGEYDFLDFWEANQKFFAMKQGTTKNLMHFKERFLRQDEVLQDLYGVAWFQDFAVKTKAYAAIASTNTAAQNKFKDDIFEAVLATGFLCNSDRTRTAPLMLDLQTNYCREVDYYPKTVSKAQDMLKIHMEVSKNPGVNLYQGKDQPNKGKGKGKGKGKPKDGKKAACYVCGNEDHMSPKCPDRLLPKTQWKNQDQYVDYGKKLNLNQIGATVPATVPAIVPGASASTSGASSVAGSVNTPLQLADTTGNQMMQIAFSGMQLSQQGFSGAQVRQGFDATQARTPQAVKTGYFDTSNVFLDAIRGKDENGNDVYLIPCPAHTTNVELQADWHYASEDEDLPDIATEDEFIGNDRELVVYVPGLILGLAVQDPLVIFPLDEPLEDTTFFSRYWDFTLEVEPRLLLELRPLAKVWAIAVELLGHPWTDPDTTTVVTKLAERRSAAKGQKRERNLDPSTERKSAPIDPCSPARGFFPDATPKPVRDSVAPDKDDSVMMDTTGPSVISPTNKPVHGKFAYWSDNDGSESVESALDFSAPSNSDQPPTEVVVGKSPAPAQRANDPSATVLIDCHLSKTEPPNPPQPSAPLSVKKQLIYVAASQKKAAIWTKYLSEEMKAREVTQMNLTGLPRSNAQFLCATINYEWDGNTYEGGSIEKCFTEEMVSVLSMAMDNAEGDLVILPVSELRVWDKKLWLTSKEKVEELTYKKLKPYIDWSWNNGARFGYNAKNPGSKTLRTRIRVAHNSSLDDMSRLLGQCFEITGTHAGVFRSPLQVSDPVRIGWLLNYPMGIGRAALERELMRHFTFKRAIALEPAWPQNPGTAGQKWMPSKGPKAWHIWVAASDVDRVARALFAWLRPETKKCHMPFGARTQFVYDFGAITKGHLGDLAQPGGQWNGIIGKLINAHDTTSQTCTSLAPLFPIQGMLTKVFIPKYCKQGKGKSLLQFLYAIQCIPAVKKPAPAQPEQSATQDADTPDSPLPPSVSSTPPELTLTNPSVTAPTTAQPTLPASSPPGQATS</sequence>
<evidence type="ECO:0000256" key="2">
    <source>
        <dbReference type="SAM" id="MobiDB-lite"/>
    </source>
</evidence>
<feature type="region of interest" description="Disordered" evidence="2">
    <location>
        <begin position="441"/>
        <end position="496"/>
    </location>
</feature>
<keyword evidence="1" id="KW-0479">Metal-binding</keyword>
<dbReference type="GO" id="GO:0008270">
    <property type="term" value="F:zinc ion binding"/>
    <property type="evidence" value="ECO:0007669"/>
    <property type="project" value="UniProtKB-KW"/>
</dbReference>
<feature type="region of interest" description="Disordered" evidence="2">
    <location>
        <begin position="141"/>
        <end position="167"/>
    </location>
</feature>
<reference evidence="4" key="1">
    <citation type="submission" date="2023-08" db="EMBL/GenBank/DDBJ databases">
        <authorList>
            <person name="Audoor S."/>
            <person name="Bilcke G."/>
        </authorList>
    </citation>
    <scope>NUCLEOTIDE SEQUENCE</scope>
</reference>
<feature type="domain" description="CCHC-type" evidence="3">
    <location>
        <begin position="172"/>
        <end position="187"/>
    </location>
</feature>
<feature type="region of interest" description="Disordered" evidence="2">
    <location>
        <begin position="959"/>
        <end position="1016"/>
    </location>
</feature>
<keyword evidence="1" id="KW-0862">Zinc</keyword>
<dbReference type="InterPro" id="IPR001878">
    <property type="entry name" value="Znf_CCHC"/>
</dbReference>
<feature type="region of interest" description="Disordered" evidence="2">
    <location>
        <begin position="528"/>
        <end position="561"/>
    </location>
</feature>
<evidence type="ECO:0000259" key="3">
    <source>
        <dbReference type="PROSITE" id="PS50158"/>
    </source>
</evidence>
<keyword evidence="1" id="KW-0863">Zinc-finger</keyword>
<protein>
    <recommendedName>
        <fullName evidence="3">CCHC-type domain-containing protein</fullName>
    </recommendedName>
</protein>
<dbReference type="GO" id="GO:0003676">
    <property type="term" value="F:nucleic acid binding"/>
    <property type="evidence" value="ECO:0007669"/>
    <property type="project" value="InterPro"/>
</dbReference>
<dbReference type="EMBL" id="CAKOGP040001853">
    <property type="protein sequence ID" value="CAJ1954057.1"/>
    <property type="molecule type" value="Genomic_DNA"/>
</dbReference>
<feature type="compositionally biased region" description="Basic and acidic residues" evidence="2">
    <location>
        <begin position="441"/>
        <end position="464"/>
    </location>
</feature>
<comment type="caution">
    <text evidence="4">The sequence shown here is derived from an EMBL/GenBank/DDBJ whole genome shotgun (WGS) entry which is preliminary data.</text>
</comment>